<feature type="transmembrane region" description="Helical" evidence="6">
    <location>
        <begin position="46"/>
        <end position="67"/>
    </location>
</feature>
<accession>A0A9W6S4A3</accession>
<dbReference type="PROSITE" id="PS51012">
    <property type="entry name" value="ABC_TM2"/>
    <property type="match status" value="1"/>
</dbReference>
<evidence type="ECO:0000259" key="8">
    <source>
        <dbReference type="PROSITE" id="PS51012"/>
    </source>
</evidence>
<evidence type="ECO:0000256" key="6">
    <source>
        <dbReference type="RuleBase" id="RU361157"/>
    </source>
</evidence>
<keyword evidence="5" id="KW-0046">Antibiotic resistance</keyword>
<dbReference type="AlphaFoldDB" id="A0A9W6S4A3"/>
<evidence type="ECO:0000256" key="2">
    <source>
        <dbReference type="ARBA" id="ARBA00022692"/>
    </source>
</evidence>
<dbReference type="InterPro" id="IPR051784">
    <property type="entry name" value="Nod_factor_ABC_transporter"/>
</dbReference>
<dbReference type="Pfam" id="PF01061">
    <property type="entry name" value="ABC2_membrane"/>
    <property type="match status" value="1"/>
</dbReference>
<dbReference type="PANTHER" id="PTHR43229:SF2">
    <property type="entry name" value="NODULATION PROTEIN J"/>
    <property type="match status" value="1"/>
</dbReference>
<feature type="transmembrane region" description="Helical" evidence="6">
    <location>
        <begin position="155"/>
        <end position="176"/>
    </location>
</feature>
<reference evidence="9" key="1">
    <citation type="submission" date="2023-03" db="EMBL/GenBank/DDBJ databases">
        <title>Actinoallomurus iriomotensis NBRC 103684.</title>
        <authorList>
            <person name="Ichikawa N."/>
            <person name="Sato H."/>
            <person name="Tonouchi N."/>
        </authorList>
    </citation>
    <scope>NUCLEOTIDE SEQUENCE</scope>
    <source>
        <strain evidence="9">NBRC 103684</strain>
    </source>
</reference>
<dbReference type="GO" id="GO:0046677">
    <property type="term" value="P:response to antibiotic"/>
    <property type="evidence" value="ECO:0007669"/>
    <property type="project" value="UniProtKB-KW"/>
</dbReference>
<feature type="compositionally biased region" description="Basic and acidic residues" evidence="7">
    <location>
        <begin position="391"/>
        <end position="410"/>
    </location>
</feature>
<comment type="similarity">
    <text evidence="6">Belongs to the ABC-2 integral membrane protein family.</text>
</comment>
<dbReference type="PRINTS" id="PR00164">
    <property type="entry name" value="ABC2TRNSPORT"/>
</dbReference>
<feature type="transmembrane region" description="Helical" evidence="6">
    <location>
        <begin position="123"/>
        <end position="149"/>
    </location>
</feature>
<feature type="domain" description="ABC transmembrane type-2" evidence="8">
    <location>
        <begin position="44"/>
        <end position="285"/>
    </location>
</feature>
<dbReference type="GO" id="GO:0043190">
    <property type="term" value="C:ATP-binding cassette (ABC) transporter complex"/>
    <property type="evidence" value="ECO:0007669"/>
    <property type="project" value="InterPro"/>
</dbReference>
<keyword evidence="10" id="KW-1185">Reference proteome</keyword>
<keyword evidence="6" id="KW-1003">Cell membrane</keyword>
<evidence type="ECO:0000256" key="4">
    <source>
        <dbReference type="ARBA" id="ARBA00023136"/>
    </source>
</evidence>
<feature type="region of interest" description="Disordered" evidence="7">
    <location>
        <begin position="286"/>
        <end position="312"/>
    </location>
</feature>
<feature type="region of interest" description="Disordered" evidence="7">
    <location>
        <begin position="382"/>
        <end position="427"/>
    </location>
</feature>
<evidence type="ECO:0000256" key="3">
    <source>
        <dbReference type="ARBA" id="ARBA00022989"/>
    </source>
</evidence>
<feature type="transmembrane region" description="Helical" evidence="6">
    <location>
        <begin position="79"/>
        <end position="102"/>
    </location>
</feature>
<evidence type="ECO:0000256" key="1">
    <source>
        <dbReference type="ARBA" id="ARBA00004141"/>
    </source>
</evidence>
<dbReference type="InterPro" id="IPR013525">
    <property type="entry name" value="ABC2_TM"/>
</dbReference>
<dbReference type="PANTHER" id="PTHR43229">
    <property type="entry name" value="NODULATION PROTEIN J"/>
    <property type="match status" value="1"/>
</dbReference>
<comment type="caution">
    <text evidence="6">Lacks conserved residue(s) required for the propagation of feature annotation.</text>
</comment>
<evidence type="ECO:0000256" key="5">
    <source>
        <dbReference type="ARBA" id="ARBA00023251"/>
    </source>
</evidence>
<dbReference type="Proteomes" id="UP001165074">
    <property type="component" value="Unassembled WGS sequence"/>
</dbReference>
<evidence type="ECO:0000256" key="7">
    <source>
        <dbReference type="SAM" id="MobiDB-lite"/>
    </source>
</evidence>
<keyword evidence="6" id="KW-0813">Transport</keyword>
<keyword evidence="4 6" id="KW-0472">Membrane</keyword>
<evidence type="ECO:0000313" key="9">
    <source>
        <dbReference type="EMBL" id="GLY87139.1"/>
    </source>
</evidence>
<dbReference type="EMBL" id="BSTK01000007">
    <property type="protein sequence ID" value="GLY87139.1"/>
    <property type="molecule type" value="Genomic_DNA"/>
</dbReference>
<gene>
    <name evidence="9" type="ORF">Airi02_050680</name>
</gene>
<feature type="transmembrane region" description="Helical" evidence="6">
    <location>
        <begin position="261"/>
        <end position="280"/>
    </location>
</feature>
<keyword evidence="2 6" id="KW-0812">Transmembrane</keyword>
<evidence type="ECO:0000313" key="10">
    <source>
        <dbReference type="Proteomes" id="UP001165074"/>
    </source>
</evidence>
<name>A0A9W6S4A3_9ACTN</name>
<keyword evidence="3 6" id="KW-1133">Transmembrane helix</keyword>
<dbReference type="InterPro" id="IPR047817">
    <property type="entry name" value="ABC2_TM_bact-type"/>
</dbReference>
<dbReference type="GO" id="GO:0140359">
    <property type="term" value="F:ABC-type transporter activity"/>
    <property type="evidence" value="ECO:0007669"/>
    <property type="project" value="InterPro"/>
</dbReference>
<proteinExistence type="inferred from homology"/>
<organism evidence="9 10">
    <name type="scientific">Actinoallomurus iriomotensis</name>
    <dbReference type="NCBI Taxonomy" id="478107"/>
    <lineage>
        <taxon>Bacteria</taxon>
        <taxon>Bacillati</taxon>
        <taxon>Actinomycetota</taxon>
        <taxon>Actinomycetes</taxon>
        <taxon>Streptosporangiales</taxon>
        <taxon>Thermomonosporaceae</taxon>
        <taxon>Actinoallomurus</taxon>
    </lineage>
</organism>
<comment type="caution">
    <text evidence="9">The sequence shown here is derived from an EMBL/GenBank/DDBJ whole genome shotgun (WGS) entry which is preliminary data.</text>
</comment>
<protein>
    <recommendedName>
        <fullName evidence="6">Transport permease protein</fullName>
    </recommendedName>
</protein>
<sequence length="514" mass="55059">MTTQVRARADAARVRVTRRGLAHDLRAVKVVLHRELLRFRYDRSRMISQVIQPVLYLLVLGTGLGSMVSGGGTVNLKTFIFPGVIAMSVMFTGTFSVASIVWDREFGFLREMLVAPVGRTAIVVGKVLGGAVVATFQGVVILALAGLAGVPYDPVMILTLIVLMFAGAFTITAFGVVPAARIRRMQSFFGIMQMPMMFLSGALFPLSGLPGWLSLLTRINPLTYAVDPLRHAVFAHITASPALTARFDPGVTWFGWHVPPLLEVGLVIVLGAGLLAAAIAQFRRTDQPRRPSLRGRAGAGRVRPQRGGEGPYGVEQVARRRHAAGVQEPLGGRARQQGLQVRADPLGPVRAERLRVDAEQLGQAQAGLPVRGGEDAAQLGGALDVGEDLELDRPQRPGLGERVEDARPRGLESSGRVRVGAGRGGHRGGDPVAPLLDRAAQCLVQQHVLGTEVVADGGEADPGRLRDVARGRPRVALLQQAAPGAVQQILTIAHAADSIHWRDERLTRMSCTNV</sequence>
<dbReference type="InterPro" id="IPR000412">
    <property type="entry name" value="ABC_2_transport"/>
</dbReference>
<comment type="subcellular location">
    <subcellularLocation>
        <location evidence="6">Cell membrane</location>
        <topology evidence="6">Multi-pass membrane protein</topology>
    </subcellularLocation>
    <subcellularLocation>
        <location evidence="1">Membrane</location>
        <topology evidence="1">Multi-pass membrane protein</topology>
    </subcellularLocation>
</comment>